<reference evidence="1 4" key="2">
    <citation type="journal article" date="2019" name="Nat. Med.">
        <title>A library of human gut bacterial isolates paired with longitudinal multiomics data enables mechanistic microbiome research.</title>
        <authorList>
            <person name="Poyet M."/>
            <person name="Groussin M."/>
            <person name="Gibbons S.M."/>
            <person name="Avila-Pacheco J."/>
            <person name="Jiang X."/>
            <person name="Kearney S.M."/>
            <person name="Perrotta A.R."/>
            <person name="Berdy B."/>
            <person name="Zhao S."/>
            <person name="Lieberman T.D."/>
            <person name="Swanson P.K."/>
            <person name="Smith M."/>
            <person name="Roesemann S."/>
            <person name="Alexander J.E."/>
            <person name="Rich S.A."/>
            <person name="Livny J."/>
            <person name="Vlamakis H."/>
            <person name="Clish C."/>
            <person name="Bullock K."/>
            <person name="Deik A."/>
            <person name="Scott J."/>
            <person name="Pierce K.A."/>
            <person name="Xavier R.J."/>
            <person name="Alm E.J."/>
        </authorList>
    </citation>
    <scope>NUCLEOTIDE SEQUENCE [LARGE SCALE GENOMIC DNA]</scope>
    <source>
        <strain evidence="1 4">BIOML-A6</strain>
    </source>
</reference>
<evidence type="ECO:0000313" key="1">
    <source>
        <dbReference type="EMBL" id="KAA5416541.1"/>
    </source>
</evidence>
<dbReference type="EMBL" id="VVYV01000026">
    <property type="protein sequence ID" value="KAA5416541.1"/>
    <property type="molecule type" value="Genomic_DNA"/>
</dbReference>
<reference evidence="2 3" key="1">
    <citation type="submission" date="2018-08" db="EMBL/GenBank/DDBJ databases">
        <title>A genome reference for cultivated species of the human gut microbiota.</title>
        <authorList>
            <person name="Zou Y."/>
            <person name="Xue W."/>
            <person name="Luo G."/>
        </authorList>
    </citation>
    <scope>NUCLEOTIDE SEQUENCE [LARGE SCALE GENOMIC DNA]</scope>
    <source>
        <strain evidence="2 3">AF22-3AC</strain>
    </source>
</reference>
<sequence>MKIRVISVFRDKFTGKYYTPGEVIEVSEESRVMDMESRRLAERVEVKTPEVKAPEEKKEVKISLFEKEFDKKVLVDALKSIGVQASGNMKEETLLGKVAEFDEESTAKLKEALGIE</sequence>
<comment type="caution">
    <text evidence="2">The sequence shown here is derived from an EMBL/GenBank/DDBJ whole genome shotgun (WGS) entry which is preliminary data.</text>
</comment>
<protein>
    <submittedName>
        <fullName evidence="2">Uncharacterized protein</fullName>
    </submittedName>
</protein>
<dbReference type="AlphaFoldDB" id="A0A412I9T7"/>
<name>A0A412I9T7_9BACE</name>
<dbReference type="RefSeq" id="WP_118403551.1">
    <property type="nucleotide sequence ID" value="NZ_JADNFX010000018.1"/>
</dbReference>
<evidence type="ECO:0000313" key="3">
    <source>
        <dbReference type="Proteomes" id="UP000283341"/>
    </source>
</evidence>
<dbReference type="Proteomes" id="UP000283341">
    <property type="component" value="Unassembled WGS sequence"/>
</dbReference>
<evidence type="ECO:0000313" key="2">
    <source>
        <dbReference type="EMBL" id="RGS33659.1"/>
    </source>
</evidence>
<dbReference type="EMBL" id="QRVJ01000027">
    <property type="protein sequence ID" value="RGS33659.1"/>
    <property type="molecule type" value="Genomic_DNA"/>
</dbReference>
<evidence type="ECO:0000313" key="4">
    <source>
        <dbReference type="Proteomes" id="UP000448877"/>
    </source>
</evidence>
<gene>
    <name evidence="2" type="ORF">DWX97_21060</name>
    <name evidence="1" type="ORF">F2Y81_15400</name>
</gene>
<organism evidence="2 3">
    <name type="scientific">Bacteroides cellulosilyticus</name>
    <dbReference type="NCBI Taxonomy" id="246787"/>
    <lineage>
        <taxon>Bacteria</taxon>
        <taxon>Pseudomonadati</taxon>
        <taxon>Bacteroidota</taxon>
        <taxon>Bacteroidia</taxon>
        <taxon>Bacteroidales</taxon>
        <taxon>Bacteroidaceae</taxon>
        <taxon>Bacteroides</taxon>
    </lineage>
</organism>
<accession>A0A412I9T7</accession>
<proteinExistence type="predicted"/>
<dbReference type="Proteomes" id="UP000448877">
    <property type="component" value="Unassembled WGS sequence"/>
</dbReference>